<organism evidence="1 2">
    <name type="scientific">Croceitalea dokdonensis DOKDO 023</name>
    <dbReference type="NCBI Taxonomy" id="1300341"/>
    <lineage>
        <taxon>Bacteria</taxon>
        <taxon>Pseudomonadati</taxon>
        <taxon>Bacteroidota</taxon>
        <taxon>Flavobacteriia</taxon>
        <taxon>Flavobacteriales</taxon>
        <taxon>Flavobacteriaceae</taxon>
        <taxon>Croceitalea</taxon>
    </lineage>
</organism>
<dbReference type="AlphaFoldDB" id="A0A0P7AL40"/>
<gene>
    <name evidence="1" type="ORF">I595_991</name>
</gene>
<protein>
    <submittedName>
        <fullName evidence="1">Uncharacterized protein</fullName>
    </submittedName>
</protein>
<keyword evidence="2" id="KW-1185">Reference proteome</keyword>
<sequence>MAPTLIGTLFIVVMGQLTSAIPLAMATESQLYPYTNHQRTIQ</sequence>
<dbReference type="Proteomes" id="UP000050280">
    <property type="component" value="Unassembled WGS sequence"/>
</dbReference>
<reference evidence="1 2" key="1">
    <citation type="submission" date="2015-09" db="EMBL/GenBank/DDBJ databases">
        <title>Genome sequence of the marine flavobacterium Croceitalea dokdonensis DOKDO 023 that contains proton- and sodium-pumping rhodopsins.</title>
        <authorList>
            <person name="Kwon S.-K."/>
            <person name="Lee H.K."/>
            <person name="Kwak M.-J."/>
            <person name="Kim J.F."/>
        </authorList>
    </citation>
    <scope>NUCLEOTIDE SEQUENCE [LARGE SCALE GENOMIC DNA]</scope>
    <source>
        <strain evidence="1 2">DOKDO 023</strain>
    </source>
</reference>
<accession>A0A0P7AL40</accession>
<comment type="caution">
    <text evidence="1">The sequence shown here is derived from an EMBL/GenBank/DDBJ whole genome shotgun (WGS) entry which is preliminary data.</text>
</comment>
<name>A0A0P7AL40_9FLAO</name>
<evidence type="ECO:0000313" key="2">
    <source>
        <dbReference type="Proteomes" id="UP000050280"/>
    </source>
</evidence>
<proteinExistence type="predicted"/>
<evidence type="ECO:0000313" key="1">
    <source>
        <dbReference type="EMBL" id="KPM32573.1"/>
    </source>
</evidence>
<dbReference type="EMBL" id="LDJX01000002">
    <property type="protein sequence ID" value="KPM32573.1"/>
    <property type="molecule type" value="Genomic_DNA"/>
</dbReference>